<evidence type="ECO:0000313" key="2">
    <source>
        <dbReference type="EMBL" id="GAA2609708.1"/>
    </source>
</evidence>
<reference evidence="2 3" key="1">
    <citation type="journal article" date="2019" name="Int. J. Syst. Evol. Microbiol.">
        <title>The Global Catalogue of Microorganisms (GCM) 10K type strain sequencing project: providing services to taxonomists for standard genome sequencing and annotation.</title>
        <authorList>
            <consortium name="The Broad Institute Genomics Platform"/>
            <consortium name="The Broad Institute Genome Sequencing Center for Infectious Disease"/>
            <person name="Wu L."/>
            <person name="Ma J."/>
        </authorList>
    </citation>
    <scope>NUCLEOTIDE SEQUENCE [LARGE SCALE GENOMIC DNA]</scope>
    <source>
        <strain evidence="2 3">JCM 6833</strain>
    </source>
</reference>
<keyword evidence="1" id="KW-0472">Membrane</keyword>
<accession>A0ABN3PZC7</accession>
<name>A0ABN3PZC7_9ACTN</name>
<dbReference type="EMBL" id="BAAATD010000006">
    <property type="protein sequence ID" value="GAA2609708.1"/>
    <property type="molecule type" value="Genomic_DNA"/>
</dbReference>
<feature type="transmembrane region" description="Helical" evidence="1">
    <location>
        <begin position="33"/>
        <end position="50"/>
    </location>
</feature>
<comment type="caution">
    <text evidence="2">The sequence shown here is derived from an EMBL/GenBank/DDBJ whole genome shotgun (WGS) entry which is preliminary data.</text>
</comment>
<evidence type="ECO:0000313" key="3">
    <source>
        <dbReference type="Proteomes" id="UP001501509"/>
    </source>
</evidence>
<sequence length="51" mass="5448">MIYALLVWQVLNVLASLVVVVRSKDSAESLAHLINAAVHAVFLVYVAGVAL</sequence>
<dbReference type="Proteomes" id="UP001501509">
    <property type="component" value="Unassembled WGS sequence"/>
</dbReference>
<keyword evidence="1" id="KW-0812">Transmembrane</keyword>
<organism evidence="2 3">
    <name type="scientific">Actinomadura fulvescens</name>
    <dbReference type="NCBI Taxonomy" id="46160"/>
    <lineage>
        <taxon>Bacteria</taxon>
        <taxon>Bacillati</taxon>
        <taxon>Actinomycetota</taxon>
        <taxon>Actinomycetes</taxon>
        <taxon>Streptosporangiales</taxon>
        <taxon>Thermomonosporaceae</taxon>
        <taxon>Actinomadura</taxon>
    </lineage>
</organism>
<proteinExistence type="predicted"/>
<keyword evidence="3" id="KW-1185">Reference proteome</keyword>
<gene>
    <name evidence="2" type="ORF">GCM10010411_50030</name>
</gene>
<protein>
    <submittedName>
        <fullName evidence="2">Uncharacterized protein</fullName>
    </submittedName>
</protein>
<evidence type="ECO:0000256" key="1">
    <source>
        <dbReference type="SAM" id="Phobius"/>
    </source>
</evidence>
<keyword evidence="1" id="KW-1133">Transmembrane helix</keyword>
<dbReference type="RefSeq" id="WP_344544591.1">
    <property type="nucleotide sequence ID" value="NZ_BAAATD010000006.1"/>
</dbReference>